<keyword evidence="5" id="KW-0234">DNA repair</keyword>
<dbReference type="Gene3D" id="3.40.50.300">
    <property type="entry name" value="P-loop containing nucleotide triphosphate hydrolases"/>
    <property type="match status" value="1"/>
</dbReference>
<dbReference type="GO" id="GO:0008821">
    <property type="term" value="F:crossover junction DNA endonuclease activity"/>
    <property type="evidence" value="ECO:0007669"/>
    <property type="project" value="TreeGrafter"/>
</dbReference>
<evidence type="ECO:0000313" key="9">
    <source>
        <dbReference type="Proteomes" id="UP000245946"/>
    </source>
</evidence>
<dbReference type="OrthoDB" id="5957327at2759"/>
<dbReference type="EMBL" id="KZ819297">
    <property type="protein sequence ID" value="PWN96928.1"/>
    <property type="molecule type" value="Genomic_DNA"/>
</dbReference>
<dbReference type="Proteomes" id="UP000245946">
    <property type="component" value="Unassembled WGS sequence"/>
</dbReference>
<feature type="compositionally biased region" description="Low complexity" evidence="7">
    <location>
        <begin position="267"/>
        <end position="282"/>
    </location>
</feature>
<dbReference type="PANTHER" id="PTHR46239">
    <property type="entry name" value="DNA REPAIR PROTEIN RAD51 HOMOLOG 3 RAD51C"/>
    <property type="match status" value="1"/>
</dbReference>
<protein>
    <recommendedName>
        <fullName evidence="10">RecA family profile 1 domain-containing protein</fullName>
    </recommendedName>
</protein>
<gene>
    <name evidence="8" type="ORF">FA09DRAFT_330990</name>
</gene>
<dbReference type="InterPro" id="IPR027417">
    <property type="entry name" value="P-loop_NTPase"/>
</dbReference>
<keyword evidence="9" id="KW-1185">Reference proteome</keyword>
<dbReference type="GO" id="GO:0000707">
    <property type="term" value="P:meiotic DNA recombinase assembly"/>
    <property type="evidence" value="ECO:0007669"/>
    <property type="project" value="TreeGrafter"/>
</dbReference>
<keyword evidence="4" id="KW-0067">ATP-binding</keyword>
<dbReference type="GO" id="GO:0005657">
    <property type="term" value="C:replication fork"/>
    <property type="evidence" value="ECO:0007669"/>
    <property type="project" value="TreeGrafter"/>
</dbReference>
<evidence type="ECO:0008006" key="10">
    <source>
        <dbReference type="Google" id="ProtNLM"/>
    </source>
</evidence>
<dbReference type="GO" id="GO:0005524">
    <property type="term" value="F:ATP binding"/>
    <property type="evidence" value="ECO:0007669"/>
    <property type="project" value="UniProtKB-KW"/>
</dbReference>
<evidence type="ECO:0000256" key="5">
    <source>
        <dbReference type="ARBA" id="ARBA00023204"/>
    </source>
</evidence>
<dbReference type="GO" id="GO:0033063">
    <property type="term" value="C:Rad51B-Rad51C-Rad51D-XRCC2 complex"/>
    <property type="evidence" value="ECO:0007669"/>
    <property type="project" value="TreeGrafter"/>
</dbReference>
<proteinExistence type="predicted"/>
<keyword evidence="3" id="KW-0227">DNA damage</keyword>
<dbReference type="RefSeq" id="XP_025597207.1">
    <property type="nucleotide sequence ID" value="XM_025742824.1"/>
</dbReference>
<dbReference type="InterPro" id="IPR052093">
    <property type="entry name" value="HR_Repair_Mediator"/>
</dbReference>
<feature type="region of interest" description="Disordered" evidence="7">
    <location>
        <begin position="1"/>
        <end position="216"/>
    </location>
</feature>
<dbReference type="PANTHER" id="PTHR46239:SF1">
    <property type="entry name" value="DNA REPAIR PROTEIN RAD51 HOMOLOG 3"/>
    <property type="match status" value="1"/>
</dbReference>
<dbReference type="GO" id="GO:0033065">
    <property type="term" value="C:Rad51C-XRCC3 complex"/>
    <property type="evidence" value="ECO:0007669"/>
    <property type="project" value="TreeGrafter"/>
</dbReference>
<evidence type="ECO:0000256" key="7">
    <source>
        <dbReference type="SAM" id="MobiDB-lite"/>
    </source>
</evidence>
<keyword evidence="6" id="KW-0539">Nucleus</keyword>
<keyword evidence="2" id="KW-0547">Nucleotide-binding</keyword>
<sequence>MTAPTSGSGSAARGRASGSGTTVPSSSLSDAPSSSMAPLSSMTPSRPGVAQKRQRTSLVAPAFEGRQFAPPASPQMPAASPSRGGPASQQASPMGISSHVLSQASLLAAVGSSQSGRRGESSAVRRSPAGVPGVHGAAPPRLAPPSSPSPRAVSGGAPAASPRPLMALSALQPVRLVAEPPPPPPPLPRRSASPTRRQVSLSVQAAHMQPAAAEQANSERQLAAAAALAAAPSQRTPLPAVESLLMPAPAVVEPPAALPPPVPPAETPHASPALPASLSSPALPRPPTAPSRHVPRERLSTHLPSLDALLAPLPFPTALRPYSADEQRRIGLRPGGALEIAGPPGSGKTVLAVAAAVRCRLDSLRRVRARLRARSEGEADDASPDTWESAAKTAEQVWLLDTEGALIAARLRQAAVSQVAALPESEVIESSLAADGDVVMDGASSADADADASRKGLLRAVLQGLHISRVLSLAALLAHFFLAFPPTIAAPYAGRLPARCALIVIDTLSSPLRFPPGDTSAQRTARTQAFASIASFAARARAANVAVLATNQMASKMFAPGGVLSNFRNPDAIARLVPQLLAPLVLGVDAEEMQIVPRDEAEAAWLYAERGSALGKETNRVTLFRAGPRSQTFAQMVGRPASQPMPPRAAPLIKPEPDAEPAEPAVPELGWRTWIPFAIDDNGTPFELPDEEPSLAAG</sequence>
<dbReference type="STRING" id="58919.A0A316Z7H7"/>
<dbReference type="GO" id="GO:0000400">
    <property type="term" value="F:four-way junction DNA binding"/>
    <property type="evidence" value="ECO:0007669"/>
    <property type="project" value="TreeGrafter"/>
</dbReference>
<feature type="compositionally biased region" description="Pro residues" evidence="7">
    <location>
        <begin position="257"/>
        <end position="266"/>
    </location>
</feature>
<feature type="compositionally biased region" description="Pro residues" evidence="7">
    <location>
        <begin position="179"/>
        <end position="188"/>
    </location>
</feature>
<feature type="region of interest" description="Disordered" evidence="7">
    <location>
        <begin position="257"/>
        <end position="295"/>
    </location>
</feature>
<accession>A0A316Z7H7</accession>
<evidence type="ECO:0000256" key="3">
    <source>
        <dbReference type="ARBA" id="ARBA00022763"/>
    </source>
</evidence>
<evidence type="ECO:0000256" key="4">
    <source>
        <dbReference type="ARBA" id="ARBA00022840"/>
    </source>
</evidence>
<dbReference type="GO" id="GO:0007131">
    <property type="term" value="P:reciprocal meiotic recombination"/>
    <property type="evidence" value="ECO:0007669"/>
    <property type="project" value="TreeGrafter"/>
</dbReference>
<name>A0A316Z7H7_9BASI</name>
<reference evidence="8 9" key="1">
    <citation type="journal article" date="2018" name="Mol. Biol. Evol.">
        <title>Broad Genomic Sampling Reveals a Smut Pathogenic Ancestry of the Fungal Clade Ustilaginomycotina.</title>
        <authorList>
            <person name="Kijpornyongpan T."/>
            <person name="Mondo S.J."/>
            <person name="Barry K."/>
            <person name="Sandor L."/>
            <person name="Lee J."/>
            <person name="Lipzen A."/>
            <person name="Pangilinan J."/>
            <person name="LaButti K."/>
            <person name="Hainaut M."/>
            <person name="Henrissat B."/>
            <person name="Grigoriev I.V."/>
            <person name="Spatafora J.W."/>
            <person name="Aime M.C."/>
        </authorList>
    </citation>
    <scope>NUCLEOTIDE SEQUENCE [LARGE SCALE GENOMIC DNA]</scope>
    <source>
        <strain evidence="8 9">MCA 4186</strain>
    </source>
</reference>
<comment type="subcellular location">
    <subcellularLocation>
        <location evidence="1">Nucleus</location>
    </subcellularLocation>
</comment>
<feature type="compositionally biased region" description="Low complexity" evidence="7">
    <location>
        <begin position="1"/>
        <end position="45"/>
    </location>
</feature>
<dbReference type="AlphaFoldDB" id="A0A316Z7H7"/>
<feature type="compositionally biased region" description="Low complexity" evidence="7">
    <location>
        <begin position="149"/>
        <end position="164"/>
    </location>
</feature>
<feature type="compositionally biased region" description="Low complexity" evidence="7">
    <location>
        <begin position="204"/>
        <end position="216"/>
    </location>
</feature>
<feature type="region of interest" description="Disordered" evidence="7">
    <location>
        <begin position="638"/>
        <end position="666"/>
    </location>
</feature>
<dbReference type="GeneID" id="37270368"/>
<evidence type="ECO:0000313" key="8">
    <source>
        <dbReference type="EMBL" id="PWN96928.1"/>
    </source>
</evidence>
<dbReference type="SUPFAM" id="SSF52540">
    <property type="entry name" value="P-loop containing nucleoside triphosphate hydrolases"/>
    <property type="match status" value="1"/>
</dbReference>
<evidence type="ECO:0000256" key="2">
    <source>
        <dbReference type="ARBA" id="ARBA00022741"/>
    </source>
</evidence>
<organism evidence="8 9">
    <name type="scientific">Tilletiopsis washingtonensis</name>
    <dbReference type="NCBI Taxonomy" id="58919"/>
    <lineage>
        <taxon>Eukaryota</taxon>
        <taxon>Fungi</taxon>
        <taxon>Dikarya</taxon>
        <taxon>Basidiomycota</taxon>
        <taxon>Ustilaginomycotina</taxon>
        <taxon>Exobasidiomycetes</taxon>
        <taxon>Entylomatales</taxon>
        <taxon>Entylomatales incertae sedis</taxon>
        <taxon>Tilletiopsis</taxon>
    </lineage>
</organism>
<evidence type="ECO:0000256" key="6">
    <source>
        <dbReference type="ARBA" id="ARBA00023242"/>
    </source>
</evidence>
<evidence type="ECO:0000256" key="1">
    <source>
        <dbReference type="ARBA" id="ARBA00004123"/>
    </source>
</evidence>